<accession>A0AAD5CYM9</accession>
<organism evidence="1 2">
    <name type="scientific">Ambrosia artemisiifolia</name>
    <name type="common">Common ragweed</name>
    <dbReference type="NCBI Taxonomy" id="4212"/>
    <lineage>
        <taxon>Eukaryota</taxon>
        <taxon>Viridiplantae</taxon>
        <taxon>Streptophyta</taxon>
        <taxon>Embryophyta</taxon>
        <taxon>Tracheophyta</taxon>
        <taxon>Spermatophyta</taxon>
        <taxon>Magnoliopsida</taxon>
        <taxon>eudicotyledons</taxon>
        <taxon>Gunneridae</taxon>
        <taxon>Pentapetalae</taxon>
        <taxon>asterids</taxon>
        <taxon>campanulids</taxon>
        <taxon>Asterales</taxon>
        <taxon>Asteraceae</taxon>
        <taxon>Asteroideae</taxon>
        <taxon>Heliantheae alliance</taxon>
        <taxon>Heliantheae</taxon>
        <taxon>Ambrosia</taxon>
    </lineage>
</organism>
<feature type="non-terminal residue" evidence="1">
    <location>
        <position position="98"/>
    </location>
</feature>
<evidence type="ECO:0000313" key="2">
    <source>
        <dbReference type="Proteomes" id="UP001206925"/>
    </source>
</evidence>
<sequence length="98" mass="11164">SKLASPLKTHRLLHTSVIHIPLLLGFSDHRRPPLHGGPPITSPETTTTTTCFSSSLQLLENVGVKNVKLLYQRVQHQDEVIKIKEDPHKFMKGYLFLW</sequence>
<comment type="caution">
    <text evidence="1">The sequence shown here is derived from an EMBL/GenBank/DDBJ whole genome shotgun (WGS) entry which is preliminary data.</text>
</comment>
<keyword evidence="2" id="KW-1185">Reference proteome</keyword>
<protein>
    <submittedName>
        <fullName evidence="1">Uncharacterized protein</fullName>
    </submittedName>
</protein>
<gene>
    <name evidence="1" type="ORF">M8C21_022779</name>
</gene>
<evidence type="ECO:0000313" key="1">
    <source>
        <dbReference type="EMBL" id="KAI7748775.1"/>
    </source>
</evidence>
<reference evidence="1" key="1">
    <citation type="submission" date="2022-06" db="EMBL/GenBank/DDBJ databases">
        <title>Uncovering the hologenomic basis of an extraordinary plant invasion.</title>
        <authorList>
            <person name="Bieker V.C."/>
            <person name="Martin M.D."/>
            <person name="Gilbert T."/>
            <person name="Hodgins K."/>
            <person name="Battlay P."/>
            <person name="Petersen B."/>
            <person name="Wilson J."/>
        </authorList>
    </citation>
    <scope>NUCLEOTIDE SEQUENCE</scope>
    <source>
        <strain evidence="1">AA19_3_7</strain>
        <tissue evidence="1">Leaf</tissue>
    </source>
</reference>
<dbReference type="Proteomes" id="UP001206925">
    <property type="component" value="Unassembled WGS sequence"/>
</dbReference>
<proteinExistence type="predicted"/>
<dbReference type="AlphaFoldDB" id="A0AAD5CYM9"/>
<name>A0AAD5CYM9_AMBAR</name>
<dbReference type="EMBL" id="JAMZMK010006464">
    <property type="protein sequence ID" value="KAI7748775.1"/>
    <property type="molecule type" value="Genomic_DNA"/>
</dbReference>